<dbReference type="AlphaFoldDB" id="A0A8G2F1Y4"/>
<dbReference type="EMBL" id="FNVS01000013">
    <property type="protein sequence ID" value="SEG06052.1"/>
    <property type="molecule type" value="Genomic_DNA"/>
</dbReference>
<keyword evidence="3" id="KW-1185">Reference proteome</keyword>
<keyword evidence="1" id="KW-0732">Signal</keyword>
<evidence type="ECO:0000256" key="1">
    <source>
        <dbReference type="SAM" id="SignalP"/>
    </source>
</evidence>
<organism evidence="2 3">
    <name type="scientific">Parabacteroides chinchillae</name>
    <dbReference type="NCBI Taxonomy" id="871327"/>
    <lineage>
        <taxon>Bacteria</taxon>
        <taxon>Pseudomonadati</taxon>
        <taxon>Bacteroidota</taxon>
        <taxon>Bacteroidia</taxon>
        <taxon>Bacteroidales</taxon>
        <taxon>Tannerellaceae</taxon>
        <taxon>Parabacteroides</taxon>
    </lineage>
</organism>
<accession>A0A8G2F1Y4</accession>
<dbReference type="CDD" id="cd13120">
    <property type="entry name" value="BF2867_like_N"/>
    <property type="match status" value="1"/>
</dbReference>
<dbReference type="InterPro" id="IPR025049">
    <property type="entry name" value="Mfa-like_1"/>
</dbReference>
<protein>
    <submittedName>
        <fullName evidence="2">Fimbrillin-like</fullName>
    </submittedName>
</protein>
<dbReference type="PROSITE" id="PS51257">
    <property type="entry name" value="PROKAR_LIPOPROTEIN"/>
    <property type="match status" value="1"/>
</dbReference>
<gene>
    <name evidence="2" type="ORF">SAMN05444001_11394</name>
</gene>
<dbReference type="Proteomes" id="UP000236725">
    <property type="component" value="Unassembled WGS sequence"/>
</dbReference>
<dbReference type="Pfam" id="PF13149">
    <property type="entry name" value="Mfa_like_1"/>
    <property type="match status" value="1"/>
</dbReference>
<feature type="chain" id="PRO_5034643144" evidence="1">
    <location>
        <begin position="19"/>
        <end position="345"/>
    </location>
</feature>
<evidence type="ECO:0000313" key="2">
    <source>
        <dbReference type="EMBL" id="SEG06052.1"/>
    </source>
</evidence>
<feature type="signal peptide" evidence="1">
    <location>
        <begin position="1"/>
        <end position="18"/>
    </location>
</feature>
<evidence type="ECO:0000313" key="3">
    <source>
        <dbReference type="Proteomes" id="UP000236725"/>
    </source>
</evidence>
<reference evidence="2 3" key="1">
    <citation type="submission" date="2016-10" db="EMBL/GenBank/DDBJ databases">
        <authorList>
            <person name="Varghese N."/>
            <person name="Submissions S."/>
        </authorList>
    </citation>
    <scope>NUCLEOTIDE SEQUENCE [LARGE SCALE GENOMIC DNA]</scope>
    <source>
        <strain evidence="2 3">DSM 29073</strain>
    </source>
</reference>
<name>A0A8G2F1Y4_9BACT</name>
<comment type="caution">
    <text evidence="2">The sequence shown here is derived from an EMBL/GenBank/DDBJ whole genome shotgun (WGS) entry which is preliminary data.</text>
</comment>
<sequence>MKMNKYYAFAAFASLVLASCNNDDNVAVELSQGQEIRFGAQTITADTRAPFDGTISSTNKLTAHIIGSASSNSYATIYTDNAGAEAKGDITFEDNGTTEYGFPSGVKWKDGTTTLYFRGFYPAGSVWTIAAGASATATIDGKTDLMLAPEVSGQQADGALNFAFSHLLTKLHVKVVGNATTVADWGDITKIELDKALNASPKNSVSQTFSDPSATYTGSATAIPFFQATEADGKITYTDDALTGKTVSVATTPELVAYALVAPVDAVDGSGDVKDEYTLKVYTSTKATDGKEVAINLKGTDGTDYTGSTAGKKFDITIQFRGEGQITATATVTEWEDGGSGNGTM</sequence>
<proteinExistence type="predicted"/>
<dbReference type="RefSeq" id="WP_103983832.1">
    <property type="nucleotide sequence ID" value="NZ_FNVS01000013.1"/>
</dbReference>